<evidence type="ECO:0000313" key="19">
    <source>
        <dbReference type="Proteomes" id="UP001610432"/>
    </source>
</evidence>
<dbReference type="PANTHER" id="PTHR33353">
    <property type="entry name" value="PUTATIVE (AFU_ORTHOLOGUE AFUA_1G12560)-RELATED"/>
    <property type="match status" value="1"/>
</dbReference>
<evidence type="ECO:0000256" key="15">
    <source>
        <dbReference type="ARBA" id="ARBA00047174"/>
    </source>
</evidence>
<dbReference type="CDD" id="cd21175">
    <property type="entry name" value="LPMO_AA9"/>
    <property type="match status" value="1"/>
</dbReference>
<dbReference type="EMBL" id="JBFXLQ010000037">
    <property type="protein sequence ID" value="KAL2864816.1"/>
    <property type="molecule type" value="Genomic_DNA"/>
</dbReference>
<keyword evidence="10" id="KW-1015">Disulfide bond</keyword>
<dbReference type="GO" id="GO:0016787">
    <property type="term" value="F:hydrolase activity"/>
    <property type="evidence" value="ECO:0007669"/>
    <property type="project" value="UniProtKB-KW"/>
</dbReference>
<keyword evidence="19" id="KW-1185">Reference proteome</keyword>
<evidence type="ECO:0000256" key="2">
    <source>
        <dbReference type="ARBA" id="ARBA00004613"/>
    </source>
</evidence>
<dbReference type="PANTHER" id="PTHR33353:SF10">
    <property type="entry name" value="ENDO-BETA-1,4-GLUCANASE D"/>
    <property type="match status" value="1"/>
</dbReference>
<name>A0ABR4LJV1_9EURO</name>
<keyword evidence="12" id="KW-0624">Polysaccharide degradation</keyword>
<evidence type="ECO:0000256" key="6">
    <source>
        <dbReference type="ARBA" id="ARBA00023001"/>
    </source>
</evidence>
<keyword evidence="11" id="KW-0119">Carbohydrate metabolism</keyword>
<dbReference type="Pfam" id="PF03443">
    <property type="entry name" value="AA9"/>
    <property type="match status" value="1"/>
</dbReference>
<keyword evidence="9" id="KW-0503">Monooxygenase</keyword>
<evidence type="ECO:0000256" key="8">
    <source>
        <dbReference type="ARBA" id="ARBA00023008"/>
    </source>
</evidence>
<evidence type="ECO:0000256" key="12">
    <source>
        <dbReference type="ARBA" id="ARBA00023326"/>
    </source>
</evidence>
<feature type="domain" description="Auxiliary Activity family 9 catalytic" evidence="17">
    <location>
        <begin position="19"/>
        <end position="219"/>
    </location>
</feature>
<proteinExistence type="inferred from homology"/>
<dbReference type="EC" id="1.14.99.56" evidence="15"/>
<dbReference type="InterPro" id="IPR049892">
    <property type="entry name" value="AA9"/>
</dbReference>
<sequence length="229" mass="23825">MKSSLVLASTSLAVTASAHYVFPALIAGGTTTGDWEYVRQWTGYLSNGPVTDVTSIDIRCNVDGSTASVETLDVTAGDTIGMTAAPSIYHPGPVMVYLAQAPGKAAEFDGDGEVWFKIYQDKPEVGSGGLTWPSNGASTVEFTLPASLPDGEYLVRVEQIGLHVAYEEGGSQSYISCGQINVSGGGSGSPSPLVAFPGAYSPDDPGLLISLYDPIPTSYTYPGPEVWSG</sequence>
<evidence type="ECO:0000256" key="1">
    <source>
        <dbReference type="ARBA" id="ARBA00001973"/>
    </source>
</evidence>
<evidence type="ECO:0000256" key="13">
    <source>
        <dbReference type="ARBA" id="ARBA00044502"/>
    </source>
</evidence>
<dbReference type="InterPro" id="IPR005103">
    <property type="entry name" value="AA9_LPMO"/>
</dbReference>
<comment type="caution">
    <text evidence="18">The sequence shown here is derived from an EMBL/GenBank/DDBJ whole genome shotgun (WGS) entry which is preliminary data.</text>
</comment>
<keyword evidence="8" id="KW-0186">Copper</keyword>
<feature type="chain" id="PRO_5046894822" description="lytic cellulose monooxygenase (C4-dehydrogenating)" evidence="16">
    <location>
        <begin position="19"/>
        <end position="229"/>
    </location>
</feature>
<keyword evidence="3" id="KW-0964">Secreted</keyword>
<dbReference type="RefSeq" id="XP_070883795.1">
    <property type="nucleotide sequence ID" value="XM_071029762.1"/>
</dbReference>
<evidence type="ECO:0000313" key="18">
    <source>
        <dbReference type="EMBL" id="KAL2864816.1"/>
    </source>
</evidence>
<feature type="signal peptide" evidence="16">
    <location>
        <begin position="1"/>
        <end position="18"/>
    </location>
</feature>
<comment type="subcellular location">
    <subcellularLocation>
        <location evidence="2">Secreted</location>
    </subcellularLocation>
</comment>
<evidence type="ECO:0000256" key="4">
    <source>
        <dbReference type="ARBA" id="ARBA00022723"/>
    </source>
</evidence>
<evidence type="ECO:0000256" key="7">
    <source>
        <dbReference type="ARBA" id="ARBA00023002"/>
    </source>
</evidence>
<evidence type="ECO:0000256" key="14">
    <source>
        <dbReference type="ARBA" id="ARBA00045077"/>
    </source>
</evidence>
<protein>
    <recommendedName>
        <fullName evidence="15">lytic cellulose monooxygenase (C4-dehydrogenating)</fullName>
        <ecNumber evidence="15">1.14.99.56</ecNumber>
    </recommendedName>
</protein>
<evidence type="ECO:0000256" key="5">
    <source>
        <dbReference type="ARBA" id="ARBA00022729"/>
    </source>
</evidence>
<evidence type="ECO:0000256" key="9">
    <source>
        <dbReference type="ARBA" id="ARBA00023033"/>
    </source>
</evidence>
<organism evidence="18 19">
    <name type="scientific">Aspergillus lucknowensis</name>
    <dbReference type="NCBI Taxonomy" id="176173"/>
    <lineage>
        <taxon>Eukaryota</taxon>
        <taxon>Fungi</taxon>
        <taxon>Dikarya</taxon>
        <taxon>Ascomycota</taxon>
        <taxon>Pezizomycotina</taxon>
        <taxon>Eurotiomycetes</taxon>
        <taxon>Eurotiomycetidae</taxon>
        <taxon>Eurotiales</taxon>
        <taxon>Aspergillaceae</taxon>
        <taxon>Aspergillus</taxon>
        <taxon>Aspergillus subgen. Nidulantes</taxon>
    </lineage>
</organism>
<gene>
    <name evidence="18" type="ORF">BJX67DRAFT_360339</name>
</gene>
<evidence type="ECO:0000256" key="10">
    <source>
        <dbReference type="ARBA" id="ARBA00023157"/>
    </source>
</evidence>
<reference evidence="18 19" key="1">
    <citation type="submission" date="2024-07" db="EMBL/GenBank/DDBJ databases">
        <title>Section-level genome sequencing and comparative genomics of Aspergillus sections Usti and Cavernicolus.</title>
        <authorList>
            <consortium name="Lawrence Berkeley National Laboratory"/>
            <person name="Nybo J.L."/>
            <person name="Vesth T.C."/>
            <person name="Theobald S."/>
            <person name="Frisvad J.C."/>
            <person name="Larsen T.O."/>
            <person name="Kjaerboelling I."/>
            <person name="Rothschild-Mancinelli K."/>
            <person name="Lyhne E.K."/>
            <person name="Kogle M.E."/>
            <person name="Barry K."/>
            <person name="Clum A."/>
            <person name="Na H."/>
            <person name="Ledsgaard L."/>
            <person name="Lin J."/>
            <person name="Lipzen A."/>
            <person name="Kuo A."/>
            <person name="Riley R."/>
            <person name="Mondo S."/>
            <person name="Labutti K."/>
            <person name="Haridas S."/>
            <person name="Pangalinan J."/>
            <person name="Salamov A.A."/>
            <person name="Simmons B.A."/>
            <person name="Magnuson J.K."/>
            <person name="Chen J."/>
            <person name="Drula E."/>
            <person name="Henrissat B."/>
            <person name="Wiebenga A."/>
            <person name="Lubbers R.J."/>
            <person name="Gomes A.C."/>
            <person name="Macurrencykelacurrency M.R."/>
            <person name="Stajich J."/>
            <person name="Grigoriev I.V."/>
            <person name="Mortensen U.H."/>
            <person name="De Vries R.P."/>
            <person name="Baker S.E."/>
            <person name="Andersen M.R."/>
        </authorList>
    </citation>
    <scope>NUCLEOTIDE SEQUENCE [LARGE SCALE GENOMIC DNA]</scope>
    <source>
        <strain evidence="18 19">CBS 449.75</strain>
    </source>
</reference>
<keyword evidence="6" id="KW-0136">Cellulose degradation</keyword>
<dbReference type="GeneID" id="98144834"/>
<keyword evidence="7" id="KW-0560">Oxidoreductase</keyword>
<evidence type="ECO:0000256" key="11">
    <source>
        <dbReference type="ARBA" id="ARBA00023277"/>
    </source>
</evidence>
<keyword evidence="5 16" id="KW-0732">Signal</keyword>
<accession>A0ABR4LJV1</accession>
<dbReference type="Proteomes" id="UP001610432">
    <property type="component" value="Unassembled WGS sequence"/>
</dbReference>
<dbReference type="Gene3D" id="2.70.50.70">
    <property type="match status" value="1"/>
</dbReference>
<comment type="similarity">
    <text evidence="13">Belongs to the polysaccharide monooxygenase AA9 family.</text>
</comment>
<evidence type="ECO:0000256" key="3">
    <source>
        <dbReference type="ARBA" id="ARBA00022525"/>
    </source>
</evidence>
<comment type="catalytic activity">
    <reaction evidence="14">
        <text>[(1-&gt;4)-beta-D-glucosyl]n+m + reduced acceptor + O2 = 4-dehydro-beta-D-glucosyl-[(1-&gt;4)-beta-D-glucosyl]n-1 + [(1-&gt;4)-beta-D-glucosyl]m + acceptor + H2O.</text>
        <dbReference type="EC" id="1.14.99.56"/>
    </reaction>
</comment>
<evidence type="ECO:0000259" key="17">
    <source>
        <dbReference type="Pfam" id="PF03443"/>
    </source>
</evidence>
<keyword evidence="4" id="KW-0479">Metal-binding</keyword>
<comment type="cofactor">
    <cofactor evidence="1">
        <name>Cu(2+)</name>
        <dbReference type="ChEBI" id="CHEBI:29036"/>
    </cofactor>
</comment>
<keyword evidence="18" id="KW-0378">Hydrolase</keyword>
<evidence type="ECO:0000256" key="16">
    <source>
        <dbReference type="SAM" id="SignalP"/>
    </source>
</evidence>